<dbReference type="PANTHER" id="PTHR30055">
    <property type="entry name" value="HTH-TYPE TRANSCRIPTIONAL REGULATOR RUTR"/>
    <property type="match status" value="1"/>
</dbReference>
<reference evidence="6 7" key="1">
    <citation type="submission" date="2021-01" db="EMBL/GenBank/DDBJ databases">
        <title>WGS of actinomycetes isolated from Thailand.</title>
        <authorList>
            <person name="Thawai C."/>
        </authorList>
    </citation>
    <scope>NUCLEOTIDE SEQUENCE [LARGE SCALE GENOMIC DNA]</scope>
    <source>
        <strain evidence="6 7">LPG 2</strain>
    </source>
</reference>
<gene>
    <name evidence="6" type="ORF">JK358_19020</name>
</gene>
<dbReference type="InterPro" id="IPR009057">
    <property type="entry name" value="Homeodomain-like_sf"/>
</dbReference>
<accession>A0ABS1M8M7</accession>
<evidence type="ECO:0000259" key="5">
    <source>
        <dbReference type="PROSITE" id="PS50977"/>
    </source>
</evidence>
<evidence type="ECO:0000256" key="4">
    <source>
        <dbReference type="PROSITE-ProRule" id="PRU00335"/>
    </source>
</evidence>
<dbReference type="Pfam" id="PF00440">
    <property type="entry name" value="TetR_N"/>
    <property type="match status" value="1"/>
</dbReference>
<dbReference type="SUPFAM" id="SSF46689">
    <property type="entry name" value="Homeodomain-like"/>
    <property type="match status" value="1"/>
</dbReference>
<sequence>MPLPRFTRLPTAEQRRILDVAQRAFAADGIEAASYNQIIAAAGISKSSAYNYFDGRDDLLRAVLDGVAARLTEALGPWTKVATPAEFWQQIKAAEFRLRAHIDTRPEDLALIDPAFLLGAQSTFVAWIRDLVDNGAEIGLVTVECDRDLLVQATAAVIRAGDAWAAAALREGRDLDPDQPWNLIRNLWGVPPRP</sequence>
<protein>
    <submittedName>
        <fullName evidence="6">TetR/AcrR family transcriptional regulator</fullName>
    </submittedName>
</protein>
<comment type="caution">
    <text evidence="6">The sequence shown here is derived from an EMBL/GenBank/DDBJ whole genome shotgun (WGS) entry which is preliminary data.</text>
</comment>
<dbReference type="Gene3D" id="1.10.357.10">
    <property type="entry name" value="Tetracycline Repressor, domain 2"/>
    <property type="match status" value="1"/>
</dbReference>
<dbReference type="EMBL" id="JAERRJ010000007">
    <property type="protein sequence ID" value="MBL1076495.1"/>
    <property type="molecule type" value="Genomic_DNA"/>
</dbReference>
<dbReference type="RefSeq" id="WP_201949079.1">
    <property type="nucleotide sequence ID" value="NZ_JAERRJ010000007.1"/>
</dbReference>
<keyword evidence="7" id="KW-1185">Reference proteome</keyword>
<keyword evidence="1" id="KW-0805">Transcription regulation</keyword>
<evidence type="ECO:0000256" key="3">
    <source>
        <dbReference type="ARBA" id="ARBA00023163"/>
    </source>
</evidence>
<keyword evidence="2 4" id="KW-0238">DNA-binding</keyword>
<dbReference type="Proteomes" id="UP000602198">
    <property type="component" value="Unassembled WGS sequence"/>
</dbReference>
<evidence type="ECO:0000313" key="7">
    <source>
        <dbReference type="Proteomes" id="UP000602198"/>
    </source>
</evidence>
<dbReference type="InterPro" id="IPR050109">
    <property type="entry name" value="HTH-type_TetR-like_transc_reg"/>
</dbReference>
<proteinExistence type="predicted"/>
<dbReference type="PRINTS" id="PR00455">
    <property type="entry name" value="HTHTETR"/>
</dbReference>
<dbReference type="PANTHER" id="PTHR30055:SF234">
    <property type="entry name" value="HTH-TYPE TRANSCRIPTIONAL REGULATOR BETI"/>
    <property type="match status" value="1"/>
</dbReference>
<name>A0ABS1M8M7_9NOCA</name>
<feature type="domain" description="HTH tetR-type" evidence="5">
    <location>
        <begin position="11"/>
        <end position="71"/>
    </location>
</feature>
<evidence type="ECO:0000256" key="2">
    <source>
        <dbReference type="ARBA" id="ARBA00023125"/>
    </source>
</evidence>
<evidence type="ECO:0000313" key="6">
    <source>
        <dbReference type="EMBL" id="MBL1076495.1"/>
    </source>
</evidence>
<keyword evidence="3" id="KW-0804">Transcription</keyword>
<evidence type="ECO:0000256" key="1">
    <source>
        <dbReference type="ARBA" id="ARBA00023015"/>
    </source>
</evidence>
<feature type="DNA-binding region" description="H-T-H motif" evidence="4">
    <location>
        <begin position="34"/>
        <end position="53"/>
    </location>
</feature>
<dbReference type="InterPro" id="IPR001647">
    <property type="entry name" value="HTH_TetR"/>
</dbReference>
<organism evidence="6 7">
    <name type="scientific">Nocardia acididurans</name>
    <dbReference type="NCBI Taxonomy" id="2802282"/>
    <lineage>
        <taxon>Bacteria</taxon>
        <taxon>Bacillati</taxon>
        <taxon>Actinomycetota</taxon>
        <taxon>Actinomycetes</taxon>
        <taxon>Mycobacteriales</taxon>
        <taxon>Nocardiaceae</taxon>
        <taxon>Nocardia</taxon>
    </lineage>
</organism>
<dbReference type="PROSITE" id="PS50977">
    <property type="entry name" value="HTH_TETR_2"/>
    <property type="match status" value="1"/>
</dbReference>